<gene>
    <name evidence="2" type="primary">Dmoj\GI18183</name>
</gene>
<feature type="compositionally biased region" description="Polar residues" evidence="1">
    <location>
        <begin position="121"/>
        <end position="132"/>
    </location>
</feature>
<reference evidence="2" key="1">
    <citation type="submission" date="2014-05" db="EMBL/GenBank/DDBJ databases">
        <authorList>
            <person name="Chronopoulou M."/>
        </authorList>
    </citation>
    <scope>NUCLEOTIDE SEQUENCE</scope>
    <source>
        <tissue evidence="2">Whole organism</tissue>
    </source>
</reference>
<dbReference type="AlphaFoldDB" id="A0A0K2TWB8"/>
<evidence type="ECO:0000256" key="1">
    <source>
        <dbReference type="SAM" id="MobiDB-lite"/>
    </source>
</evidence>
<protein>
    <submittedName>
        <fullName evidence="2">Uncharacterized protein</fullName>
    </submittedName>
</protein>
<feature type="compositionally biased region" description="Polar residues" evidence="1">
    <location>
        <begin position="79"/>
        <end position="94"/>
    </location>
</feature>
<dbReference type="EMBL" id="HACA01012315">
    <property type="protein sequence ID" value="CDW29676.1"/>
    <property type="molecule type" value="Transcribed_RNA"/>
</dbReference>
<evidence type="ECO:0000313" key="2">
    <source>
        <dbReference type="EMBL" id="CDW29676.1"/>
    </source>
</evidence>
<feature type="region of interest" description="Disordered" evidence="1">
    <location>
        <begin position="1"/>
        <end position="132"/>
    </location>
</feature>
<organism evidence="2">
    <name type="scientific">Lepeophtheirus salmonis</name>
    <name type="common">Salmon louse</name>
    <name type="synonym">Caligus salmonis</name>
    <dbReference type="NCBI Taxonomy" id="72036"/>
    <lineage>
        <taxon>Eukaryota</taxon>
        <taxon>Metazoa</taxon>
        <taxon>Ecdysozoa</taxon>
        <taxon>Arthropoda</taxon>
        <taxon>Crustacea</taxon>
        <taxon>Multicrustacea</taxon>
        <taxon>Hexanauplia</taxon>
        <taxon>Copepoda</taxon>
        <taxon>Siphonostomatoida</taxon>
        <taxon>Caligidae</taxon>
        <taxon>Lepeophtheirus</taxon>
    </lineage>
</organism>
<name>A0A0K2TWB8_LEPSM</name>
<accession>A0A0K2TWB8</accession>
<feature type="compositionally biased region" description="Basic and acidic residues" evidence="1">
    <location>
        <begin position="68"/>
        <end position="77"/>
    </location>
</feature>
<dbReference type="EMBL" id="HACA01012314">
    <property type="protein sequence ID" value="CDW29675.1"/>
    <property type="molecule type" value="Transcribed_RNA"/>
</dbReference>
<proteinExistence type="predicted"/>
<sequence>MTITSDDSTPRKKEDRRRKTKEERRISNRQKLLSLKRHSGFLKRPEILETVYSVEEDAEKQNESSSNENKENLEEKNSPCSNDSLNNNGVSNRKTSSREDEEEEESGGLSVSIEPLHAPSATASSNQSRSNNKTLLLLQRTGFRSRFDSDVNVSDPELSTDDESNRIFFSETDISASCCTCSRRSSYCYCSSRTGSRRSSYGSHANLSSILAQGDDDKVNFYNRVMTNHKSVLKPKDVKFKRINKSKSKSLEELRGKLRSQILERASLEKETSPSAQLPMSNKKTGFRGIFKHSVSLDQGS</sequence>